<evidence type="ECO:0000256" key="1">
    <source>
        <dbReference type="SAM" id="Phobius"/>
    </source>
</evidence>
<proteinExistence type="predicted"/>
<reference evidence="3" key="1">
    <citation type="journal article" date="2015" name="Nat. Genet.">
        <title>The genome and transcriptome of the zoonotic hookworm Ancylostoma ceylanicum identify infection-specific gene families.</title>
        <authorList>
            <person name="Schwarz E.M."/>
            <person name="Hu Y."/>
            <person name="Antoshechkin I."/>
            <person name="Miller M.M."/>
            <person name="Sternberg P.W."/>
            <person name="Aroian R.V."/>
        </authorList>
    </citation>
    <scope>NUCLEOTIDE SEQUENCE</scope>
    <source>
        <strain evidence="3">HY135</strain>
    </source>
</reference>
<keyword evidence="3" id="KW-1185">Reference proteome</keyword>
<keyword evidence="1" id="KW-0472">Membrane</keyword>
<keyword evidence="1" id="KW-1133">Transmembrane helix</keyword>
<sequence length="76" mass="8873">MYVTCHATFYDRYRKRSILTSVISLSSVIFIALLRHSGVWSAGEPAHFQPMQASSRLTWLEQEYLLKVRVEQENLL</sequence>
<dbReference type="AlphaFoldDB" id="A0A016WP78"/>
<feature type="transmembrane region" description="Helical" evidence="1">
    <location>
        <begin position="17"/>
        <end position="34"/>
    </location>
</feature>
<gene>
    <name evidence="2" type="primary">Acey_s0585.g328</name>
    <name evidence="2" type="ORF">Y032_0585g328</name>
</gene>
<evidence type="ECO:0000313" key="3">
    <source>
        <dbReference type="Proteomes" id="UP000024635"/>
    </source>
</evidence>
<protein>
    <submittedName>
        <fullName evidence="2">Uncharacterized protein</fullName>
    </submittedName>
</protein>
<keyword evidence="1" id="KW-0812">Transmembrane</keyword>
<dbReference type="Proteomes" id="UP000024635">
    <property type="component" value="Unassembled WGS sequence"/>
</dbReference>
<name>A0A016WP78_9BILA</name>
<dbReference type="EMBL" id="JARK01000185">
    <property type="protein sequence ID" value="EYC41037.1"/>
    <property type="molecule type" value="Genomic_DNA"/>
</dbReference>
<comment type="caution">
    <text evidence="2">The sequence shown here is derived from an EMBL/GenBank/DDBJ whole genome shotgun (WGS) entry which is preliminary data.</text>
</comment>
<organism evidence="2 3">
    <name type="scientific">Ancylostoma ceylanicum</name>
    <dbReference type="NCBI Taxonomy" id="53326"/>
    <lineage>
        <taxon>Eukaryota</taxon>
        <taxon>Metazoa</taxon>
        <taxon>Ecdysozoa</taxon>
        <taxon>Nematoda</taxon>
        <taxon>Chromadorea</taxon>
        <taxon>Rhabditida</taxon>
        <taxon>Rhabditina</taxon>
        <taxon>Rhabditomorpha</taxon>
        <taxon>Strongyloidea</taxon>
        <taxon>Ancylostomatidae</taxon>
        <taxon>Ancylostomatinae</taxon>
        <taxon>Ancylostoma</taxon>
    </lineage>
</organism>
<accession>A0A016WP78</accession>
<evidence type="ECO:0000313" key="2">
    <source>
        <dbReference type="EMBL" id="EYC41037.1"/>
    </source>
</evidence>